<feature type="transmembrane region" description="Helical" evidence="12">
    <location>
        <begin position="15"/>
        <end position="34"/>
    </location>
</feature>
<keyword evidence="7" id="KW-0863">Zinc-finger</keyword>
<keyword evidence="8" id="KW-0833">Ubl conjugation pathway</keyword>
<dbReference type="GO" id="GO:0061630">
    <property type="term" value="F:ubiquitin protein ligase activity"/>
    <property type="evidence" value="ECO:0007669"/>
    <property type="project" value="UniProtKB-EC"/>
</dbReference>
<evidence type="ECO:0000256" key="7">
    <source>
        <dbReference type="ARBA" id="ARBA00022771"/>
    </source>
</evidence>
<comment type="subcellular location">
    <subcellularLocation>
        <location evidence="2">Membrane</location>
        <topology evidence="2">Multi-pass membrane protein</topology>
    </subcellularLocation>
</comment>
<dbReference type="AlphaFoldDB" id="A0A381SHX6"/>
<proteinExistence type="predicted"/>
<name>A0A381SHX6_9ZZZZ</name>
<accession>A0A381SHX6</accession>
<organism evidence="14">
    <name type="scientific">marine metagenome</name>
    <dbReference type="NCBI Taxonomy" id="408172"/>
    <lineage>
        <taxon>unclassified sequences</taxon>
        <taxon>metagenomes</taxon>
        <taxon>ecological metagenomes</taxon>
    </lineage>
</organism>
<protein>
    <recommendedName>
        <fullName evidence="3">RING-type E3 ubiquitin transferase</fullName>
        <ecNumber evidence="3">2.3.2.27</ecNumber>
    </recommendedName>
</protein>
<keyword evidence="11 12" id="KW-0472">Membrane</keyword>
<sequence length="256" mass="29282">MQVFLAIQQAGSGNGIGFALILFFGGLLLFYSGLKKLQRDRLIANIPTSKIRSMAMGIVELYGTIQTYEETLTAPFSGKECVYCRVSVSEWRRRGKRTHLVEHRAREKGVLFYLEDDTGKVLVDARGADLTNLTRDVSVKLDDDDEMTDRIKDYCDKHNINWQNRRMEFEETFIEPGEDLYVMGTAQPSPQQDSNEQQEGHKNIMVGYAQGQRMYYISDKSEKELLHNSGSRTRFMIFSGIFLAALGLFMIISQFK</sequence>
<feature type="transmembrane region" description="Helical" evidence="12">
    <location>
        <begin position="235"/>
        <end position="255"/>
    </location>
</feature>
<evidence type="ECO:0000313" key="14">
    <source>
        <dbReference type="EMBL" id="SVA02888.1"/>
    </source>
</evidence>
<evidence type="ECO:0000256" key="9">
    <source>
        <dbReference type="ARBA" id="ARBA00022833"/>
    </source>
</evidence>
<keyword evidence="4" id="KW-0808">Transferase</keyword>
<gene>
    <name evidence="14" type="ORF">METZ01_LOCUS55742</name>
</gene>
<keyword evidence="9" id="KW-0862">Zinc</keyword>
<evidence type="ECO:0000256" key="11">
    <source>
        <dbReference type="ARBA" id="ARBA00023136"/>
    </source>
</evidence>
<feature type="domain" description="E3 Ubiquitin ligase MUL1-like" evidence="13">
    <location>
        <begin position="93"/>
        <end position="248"/>
    </location>
</feature>
<evidence type="ECO:0000256" key="5">
    <source>
        <dbReference type="ARBA" id="ARBA00022692"/>
    </source>
</evidence>
<dbReference type="Pfam" id="PF12483">
    <property type="entry name" value="GIDE"/>
    <property type="match status" value="1"/>
</dbReference>
<evidence type="ECO:0000256" key="6">
    <source>
        <dbReference type="ARBA" id="ARBA00022723"/>
    </source>
</evidence>
<dbReference type="GO" id="GO:0016567">
    <property type="term" value="P:protein ubiquitination"/>
    <property type="evidence" value="ECO:0007669"/>
    <property type="project" value="InterPro"/>
</dbReference>
<evidence type="ECO:0000259" key="13">
    <source>
        <dbReference type="Pfam" id="PF12483"/>
    </source>
</evidence>
<dbReference type="EMBL" id="UINC01003052">
    <property type="protein sequence ID" value="SVA02888.1"/>
    <property type="molecule type" value="Genomic_DNA"/>
</dbReference>
<evidence type="ECO:0000256" key="12">
    <source>
        <dbReference type="SAM" id="Phobius"/>
    </source>
</evidence>
<keyword evidence="10 12" id="KW-1133">Transmembrane helix</keyword>
<dbReference type="EC" id="2.3.2.27" evidence="3"/>
<reference evidence="14" key="1">
    <citation type="submission" date="2018-05" db="EMBL/GenBank/DDBJ databases">
        <authorList>
            <person name="Lanie J.A."/>
            <person name="Ng W.-L."/>
            <person name="Kazmierczak K.M."/>
            <person name="Andrzejewski T.M."/>
            <person name="Davidsen T.M."/>
            <person name="Wayne K.J."/>
            <person name="Tettelin H."/>
            <person name="Glass J.I."/>
            <person name="Rusch D."/>
            <person name="Podicherti R."/>
            <person name="Tsui H.-C.T."/>
            <person name="Winkler M.E."/>
        </authorList>
    </citation>
    <scope>NUCLEOTIDE SEQUENCE</scope>
</reference>
<comment type="catalytic activity">
    <reaction evidence="1">
        <text>S-ubiquitinyl-[E2 ubiquitin-conjugating enzyme]-L-cysteine + [acceptor protein]-L-lysine = [E2 ubiquitin-conjugating enzyme]-L-cysteine + N(6)-ubiquitinyl-[acceptor protein]-L-lysine.</text>
        <dbReference type="EC" id="2.3.2.27"/>
    </reaction>
</comment>
<evidence type="ECO:0000256" key="2">
    <source>
        <dbReference type="ARBA" id="ARBA00004141"/>
    </source>
</evidence>
<evidence type="ECO:0000256" key="3">
    <source>
        <dbReference type="ARBA" id="ARBA00012483"/>
    </source>
</evidence>
<evidence type="ECO:0000256" key="1">
    <source>
        <dbReference type="ARBA" id="ARBA00000900"/>
    </source>
</evidence>
<dbReference type="InterPro" id="IPR022170">
    <property type="entry name" value="MUL1-like"/>
</dbReference>
<dbReference type="GO" id="GO:0016020">
    <property type="term" value="C:membrane"/>
    <property type="evidence" value="ECO:0007669"/>
    <property type="project" value="UniProtKB-SubCell"/>
</dbReference>
<dbReference type="GO" id="GO:0008270">
    <property type="term" value="F:zinc ion binding"/>
    <property type="evidence" value="ECO:0007669"/>
    <property type="project" value="UniProtKB-KW"/>
</dbReference>
<keyword evidence="5 12" id="KW-0812">Transmembrane</keyword>
<keyword evidence="6" id="KW-0479">Metal-binding</keyword>
<evidence type="ECO:0000256" key="10">
    <source>
        <dbReference type="ARBA" id="ARBA00022989"/>
    </source>
</evidence>
<evidence type="ECO:0000256" key="4">
    <source>
        <dbReference type="ARBA" id="ARBA00022679"/>
    </source>
</evidence>
<evidence type="ECO:0000256" key="8">
    <source>
        <dbReference type="ARBA" id="ARBA00022786"/>
    </source>
</evidence>